<feature type="region of interest" description="Disordered" evidence="5">
    <location>
        <begin position="1"/>
        <end position="20"/>
    </location>
</feature>
<organism evidence="8 9">
    <name type="scientific">Corynebacterium maris DSM 45190</name>
    <dbReference type="NCBI Taxonomy" id="1224163"/>
    <lineage>
        <taxon>Bacteria</taxon>
        <taxon>Bacillati</taxon>
        <taxon>Actinomycetota</taxon>
        <taxon>Actinomycetes</taxon>
        <taxon>Mycobacteriales</taxon>
        <taxon>Corynebacteriaceae</taxon>
        <taxon>Corynebacterium</taxon>
    </lineage>
</organism>
<comment type="subcellular location">
    <subcellularLocation>
        <location evidence="1">Membrane</location>
        <topology evidence="1">Multi-pass membrane protein</topology>
    </subcellularLocation>
</comment>
<dbReference type="GO" id="GO:0030416">
    <property type="term" value="P:methylamine metabolic process"/>
    <property type="evidence" value="ECO:0007669"/>
    <property type="project" value="InterPro"/>
</dbReference>
<feature type="transmembrane region" description="Helical" evidence="6">
    <location>
        <begin position="36"/>
        <end position="55"/>
    </location>
</feature>
<evidence type="ECO:0000256" key="6">
    <source>
        <dbReference type="SAM" id="Phobius"/>
    </source>
</evidence>
<evidence type="ECO:0000256" key="5">
    <source>
        <dbReference type="SAM" id="MobiDB-lite"/>
    </source>
</evidence>
<keyword evidence="4 6" id="KW-0472">Membrane</keyword>
<dbReference type="PATRIC" id="fig|1224163.3.peg.2169"/>
<gene>
    <name evidence="8" type="ORF">B841_10760</name>
</gene>
<evidence type="ECO:0000313" key="9">
    <source>
        <dbReference type="Proteomes" id="UP000015388"/>
    </source>
</evidence>
<keyword evidence="2 6" id="KW-0812">Transmembrane</keyword>
<dbReference type="Proteomes" id="UP000015388">
    <property type="component" value="Chromosome"/>
</dbReference>
<feature type="compositionally biased region" description="Basic and acidic residues" evidence="5">
    <location>
        <begin position="1"/>
        <end position="11"/>
    </location>
</feature>
<feature type="domain" description="Methylamine utilisation protein MauE" evidence="7">
    <location>
        <begin position="39"/>
        <end position="170"/>
    </location>
</feature>
<proteinExistence type="predicted"/>
<reference evidence="8 9" key="1">
    <citation type="submission" date="2012-11" db="EMBL/GenBank/DDBJ databases">
        <title>The complete genome sequence of Corynebacterium maris Coryn-1 (=DSM 45190).</title>
        <authorList>
            <person name="Schaffert L."/>
            <person name="Albersmeier A."/>
            <person name="Kalinowski J."/>
            <person name="Ruckert C."/>
        </authorList>
    </citation>
    <scope>NUCLEOTIDE SEQUENCE [LARGE SCALE GENOMIC DNA]</scope>
    <source>
        <strain evidence="9">Coryn-1</strain>
    </source>
</reference>
<evidence type="ECO:0000256" key="3">
    <source>
        <dbReference type="ARBA" id="ARBA00022989"/>
    </source>
</evidence>
<accession>S5SWM3</accession>
<evidence type="ECO:0000256" key="1">
    <source>
        <dbReference type="ARBA" id="ARBA00004141"/>
    </source>
</evidence>
<dbReference type="AlphaFoldDB" id="S5SWM3"/>
<evidence type="ECO:0000313" key="8">
    <source>
        <dbReference type="EMBL" id="AGS35624.1"/>
    </source>
</evidence>
<evidence type="ECO:0000259" key="7">
    <source>
        <dbReference type="Pfam" id="PF07291"/>
    </source>
</evidence>
<dbReference type="InterPro" id="IPR009908">
    <property type="entry name" value="Methylamine_util_MauE"/>
</dbReference>
<dbReference type="KEGG" id="cmd:B841_10760"/>
<dbReference type="GO" id="GO:0016020">
    <property type="term" value="C:membrane"/>
    <property type="evidence" value="ECO:0007669"/>
    <property type="project" value="UniProtKB-SubCell"/>
</dbReference>
<name>S5SWM3_9CORY</name>
<dbReference type="eggNOG" id="COG2259">
    <property type="taxonomic scope" value="Bacteria"/>
</dbReference>
<feature type="transmembrane region" description="Helical" evidence="6">
    <location>
        <begin position="110"/>
        <end position="128"/>
    </location>
</feature>
<sequence>MSTIEAPHDSEPAGARGSVATGNATGASRWLTRGRALDVVSFIARFYMAYIWISAGVAKLDSHMETTQTIMAYEIFTPEWSDLLARMIGPLEIAGGVLLLLGVFLRHANVVAIVVLSLFIVGIAQAWSRGLIIDCGCFGVEQLSADPRGEYATTIARDVVFIALSAWSIYRPFKKWAIYP</sequence>
<feature type="transmembrane region" description="Helical" evidence="6">
    <location>
        <begin position="83"/>
        <end position="103"/>
    </location>
</feature>
<dbReference type="EMBL" id="CP003924">
    <property type="protein sequence ID" value="AGS35624.1"/>
    <property type="molecule type" value="Genomic_DNA"/>
</dbReference>
<keyword evidence="9" id="KW-1185">Reference proteome</keyword>
<evidence type="ECO:0000256" key="4">
    <source>
        <dbReference type="ARBA" id="ARBA00023136"/>
    </source>
</evidence>
<keyword evidence="3 6" id="KW-1133">Transmembrane helix</keyword>
<dbReference type="Pfam" id="PF07291">
    <property type="entry name" value="MauE"/>
    <property type="match status" value="1"/>
</dbReference>
<dbReference type="HOGENOM" id="CLU_101331_0_2_11"/>
<evidence type="ECO:0000256" key="2">
    <source>
        <dbReference type="ARBA" id="ARBA00022692"/>
    </source>
</evidence>
<protein>
    <recommendedName>
        <fullName evidence="7">Methylamine utilisation protein MauE domain-containing protein</fullName>
    </recommendedName>
</protein>
<dbReference type="STRING" id="1224163.B841_10760"/>